<dbReference type="AlphaFoldDB" id="A0A4Q7DI29"/>
<keyword evidence="4" id="KW-0472">Membrane</keyword>
<dbReference type="GO" id="GO:0097347">
    <property type="term" value="C:TAM protein secretion complex"/>
    <property type="evidence" value="ECO:0007669"/>
    <property type="project" value="TreeGrafter"/>
</dbReference>
<dbReference type="PANTHER" id="PTHR36985:SF1">
    <property type="entry name" value="TRANSLOCATION AND ASSEMBLY MODULE SUBUNIT TAMB"/>
    <property type="match status" value="1"/>
</dbReference>
<dbReference type="GO" id="GO:0005886">
    <property type="term" value="C:plasma membrane"/>
    <property type="evidence" value="ECO:0007669"/>
    <property type="project" value="InterPro"/>
</dbReference>
<feature type="domain" description="Translocation and assembly module TamB C-terminal" evidence="5">
    <location>
        <begin position="572"/>
        <end position="913"/>
    </location>
</feature>
<dbReference type="InterPro" id="IPR007452">
    <property type="entry name" value="TamB_C"/>
</dbReference>
<evidence type="ECO:0000256" key="3">
    <source>
        <dbReference type="ARBA" id="ARBA00022989"/>
    </source>
</evidence>
<organism evidence="6 7">
    <name type="scientific">Candidatus Finniella inopinata</name>
    <dbReference type="NCBI Taxonomy" id="1696036"/>
    <lineage>
        <taxon>Bacteria</taxon>
        <taxon>Pseudomonadati</taxon>
        <taxon>Pseudomonadota</taxon>
        <taxon>Alphaproteobacteria</taxon>
        <taxon>Holosporales</taxon>
        <taxon>Candidatus Paracaedibacteraceae</taxon>
        <taxon>Candidatus Finniella</taxon>
    </lineage>
</organism>
<dbReference type="GO" id="GO:0009306">
    <property type="term" value="P:protein secretion"/>
    <property type="evidence" value="ECO:0007669"/>
    <property type="project" value="InterPro"/>
</dbReference>
<dbReference type="OrthoDB" id="7784409at2"/>
<evidence type="ECO:0000313" key="7">
    <source>
        <dbReference type="Proteomes" id="UP000293550"/>
    </source>
</evidence>
<sequence length="913" mass="98929">MVKSSLRALGILAVLLCAGLTTLQIPSIKKDLLIWVIEKALSEPNHKVAIDTVDGILPFTLNVPNLEIYDKGDDDKAEPWLNLKQLDIKVSWLPFKISFIRLESIKVLKRPVFHNVSISLSELMAILVSQRSIQEFEARSITIDACLTGKAYDGTLSWRPHPIKGQNVVLKSSIGSLVATLAQGRADEMTIDDIQLFYKDFAIKGTVKVFAPSNNPLEASVVLSEAKGGSCSLTLTKDHNLLTIEDMVLSYHDKNVTGSGQLNTETREVKGAFIANIFQGAPVATTLDGTLSHPHLKVNCPDHQATADIQWDQMTDTVAFDFLVKKLATHGIDLHTLSGKGTMTTALTGQANLQLGAGSVHGLAFGKSTATLKLDQGIGTYQLDLTPADKGTSLSLTSAGHLSLEKDNPKIKGELSLKTFISRSKKKTGKLAQKNIEIRTAFEWSYRELMWNSFYQPGSAKPLNLKGILTLTDGKALAHSPCRITANGQFNLSAIMPWLSNGDRISGKALVDLDLTGTYANPILQGMIKIKKGFYEIAEFGTCIGNVNLDLEAKGSNLTIVNFQASDGTKRSAPSGQLTGQGVIHIKDLFNPVLDVSLKVQDFQVAASDSFFARADGDITFKGPCHHAKVEGAVTLSPAKLMLEEVNPTPPIPAIKLIESSLQHLDKRTKPAELKIFPILLKLKAPKRFMIQGFGLESLWEGEMDVTNYLSDTQLVGSITLVKGKLDLLGKSMKISQGHIRYDQAVPNDPFLSITAVRDVDGVTINLVVEGRASSPRFTFLSTPAMAEEEILSRLLFGRELSKISVGQSLQLAAAVASMHGQKGLNIMDKVRSSFGLDALEIKENTNDKDGSTSQALSIGKEFGRVRISLDQAVTTGSSKATISTAITPSLNLDVDIGGSGNSNFGLSWIKRY</sequence>
<dbReference type="RefSeq" id="WP_130154302.1">
    <property type="nucleotide sequence ID" value="NZ_SCFB01000007.1"/>
</dbReference>
<proteinExistence type="predicted"/>
<comment type="subcellular location">
    <subcellularLocation>
        <location evidence="1">Membrane</location>
        <topology evidence="1">Single-pass membrane protein</topology>
    </subcellularLocation>
</comment>
<dbReference type="EMBL" id="SCFB01000007">
    <property type="protein sequence ID" value="RZI45725.1"/>
    <property type="molecule type" value="Genomic_DNA"/>
</dbReference>
<keyword evidence="3" id="KW-1133">Transmembrane helix</keyword>
<protein>
    <recommendedName>
        <fullName evidence="5">Translocation and assembly module TamB C-terminal domain-containing protein</fullName>
    </recommendedName>
</protein>
<dbReference type="PANTHER" id="PTHR36985">
    <property type="entry name" value="TRANSLOCATION AND ASSEMBLY MODULE SUBUNIT TAMB"/>
    <property type="match status" value="1"/>
</dbReference>
<reference evidence="6 7" key="1">
    <citation type="submission" date="2018-10" db="EMBL/GenBank/DDBJ databases">
        <title>An updated phylogeny of the Alphaproteobacteria reveals that the parasitic Rickettsiales and Holosporales have independent origins.</title>
        <authorList>
            <person name="Munoz-Gomez S.A."/>
            <person name="Hess S."/>
            <person name="Burger G."/>
            <person name="Lang B.F."/>
            <person name="Susko E."/>
            <person name="Slamovits C.H."/>
            <person name="Roger A.J."/>
        </authorList>
    </citation>
    <scope>NUCLEOTIDE SEQUENCE [LARGE SCALE GENOMIC DNA]</scope>
    <source>
        <strain evidence="6">HOLO01</strain>
    </source>
</reference>
<evidence type="ECO:0000256" key="1">
    <source>
        <dbReference type="ARBA" id="ARBA00004167"/>
    </source>
</evidence>
<evidence type="ECO:0000256" key="4">
    <source>
        <dbReference type="ARBA" id="ARBA00023136"/>
    </source>
</evidence>
<keyword evidence="7" id="KW-1185">Reference proteome</keyword>
<accession>A0A4Q7DI29</accession>
<keyword evidence="2" id="KW-0812">Transmembrane</keyword>
<evidence type="ECO:0000259" key="5">
    <source>
        <dbReference type="Pfam" id="PF04357"/>
    </source>
</evidence>
<evidence type="ECO:0000256" key="2">
    <source>
        <dbReference type="ARBA" id="ARBA00022692"/>
    </source>
</evidence>
<evidence type="ECO:0000313" key="6">
    <source>
        <dbReference type="EMBL" id="RZI45725.1"/>
    </source>
</evidence>
<dbReference type="Proteomes" id="UP000293550">
    <property type="component" value="Unassembled WGS sequence"/>
</dbReference>
<comment type="caution">
    <text evidence="6">The sequence shown here is derived from an EMBL/GenBank/DDBJ whole genome shotgun (WGS) entry which is preliminary data.</text>
</comment>
<gene>
    <name evidence="6" type="ORF">EQU50_06390</name>
</gene>
<name>A0A4Q7DI29_9PROT</name>
<dbReference type="Pfam" id="PF04357">
    <property type="entry name" value="TamB"/>
    <property type="match status" value="1"/>
</dbReference>